<dbReference type="Pfam" id="PF19193">
    <property type="entry name" value="Tectonin"/>
    <property type="match status" value="1"/>
</dbReference>
<dbReference type="GeneTree" id="ENSGT00930000152957"/>
<keyword evidence="2" id="KW-1185">Reference proteome</keyword>
<evidence type="ECO:0000313" key="2">
    <source>
        <dbReference type="Proteomes" id="UP000694388"/>
    </source>
</evidence>
<sequence>MQCHCFINFTVSFPLGKAHQIISKRDNVFYVLGGRSLIFCSLRFKNDPLHSYYTSYFPMSVMACGLNDCWGIDSSGDLRYIITTSTCAISLSSFSIFGDFVALDVSDNGVVYVIDANWKLYQSVGVRTNISSWVALLPGKNIKSLSVDGDQLWLVTVEGTIMLCNV</sequence>
<reference evidence="1" key="2">
    <citation type="submission" date="2025-09" db="UniProtKB">
        <authorList>
            <consortium name="Ensembl"/>
        </authorList>
    </citation>
    <scope>IDENTIFICATION</scope>
</reference>
<accession>A0A8C4NP28</accession>
<protein>
    <submittedName>
        <fullName evidence="1">Uncharacterized protein</fullName>
    </submittedName>
</protein>
<dbReference type="AlphaFoldDB" id="A0A8C4NP28"/>
<dbReference type="Proteomes" id="UP000694388">
    <property type="component" value="Unplaced"/>
</dbReference>
<dbReference type="Ensembl" id="ENSEBUT00000007518.1">
    <property type="protein sequence ID" value="ENSEBUP00000007049.1"/>
    <property type="gene ID" value="ENSEBUG00000004630.1"/>
</dbReference>
<organism evidence="1 2">
    <name type="scientific">Eptatretus burgeri</name>
    <name type="common">Inshore hagfish</name>
    <dbReference type="NCBI Taxonomy" id="7764"/>
    <lineage>
        <taxon>Eukaryota</taxon>
        <taxon>Metazoa</taxon>
        <taxon>Chordata</taxon>
        <taxon>Craniata</taxon>
        <taxon>Vertebrata</taxon>
        <taxon>Cyclostomata</taxon>
        <taxon>Myxini</taxon>
        <taxon>Myxiniformes</taxon>
        <taxon>Myxinidae</taxon>
        <taxon>Eptatretinae</taxon>
        <taxon>Eptatretus</taxon>
    </lineage>
</organism>
<evidence type="ECO:0000313" key="1">
    <source>
        <dbReference type="Ensembl" id="ENSEBUP00000007049.1"/>
    </source>
</evidence>
<dbReference type="InterPro" id="IPR006624">
    <property type="entry name" value="Beta-propeller_rpt_TECPR"/>
</dbReference>
<reference evidence="1" key="1">
    <citation type="submission" date="2025-08" db="UniProtKB">
        <authorList>
            <consortium name="Ensembl"/>
        </authorList>
    </citation>
    <scope>IDENTIFICATION</scope>
</reference>
<dbReference type="SUPFAM" id="SSF69304">
    <property type="entry name" value="Tricorn protease N-terminal domain"/>
    <property type="match status" value="1"/>
</dbReference>
<dbReference type="SMART" id="SM00706">
    <property type="entry name" value="TECPR"/>
    <property type="match status" value="2"/>
</dbReference>
<name>A0A8C4NP28_EPTBU</name>
<proteinExistence type="predicted"/>